<keyword evidence="8" id="KW-0963">Cytoplasm</keyword>
<feature type="compositionally biased region" description="Polar residues" evidence="18">
    <location>
        <begin position="361"/>
        <end position="370"/>
    </location>
</feature>
<keyword evidence="13" id="KW-0694">RNA-binding</keyword>
<evidence type="ECO:0000256" key="12">
    <source>
        <dbReference type="ARBA" id="ARBA00022845"/>
    </source>
</evidence>
<feature type="compositionally biased region" description="Basic and acidic residues" evidence="18">
    <location>
        <begin position="585"/>
        <end position="607"/>
    </location>
</feature>
<dbReference type="Proteomes" id="UP001292079">
    <property type="component" value="Unassembled WGS sequence"/>
</dbReference>
<dbReference type="Pfam" id="PF09405">
    <property type="entry name" value="Btz"/>
    <property type="match status" value="1"/>
</dbReference>
<dbReference type="GO" id="GO:0035145">
    <property type="term" value="C:exon-exon junction complex"/>
    <property type="evidence" value="ECO:0007669"/>
    <property type="project" value="InterPro"/>
</dbReference>
<dbReference type="InterPro" id="IPR028544">
    <property type="entry name" value="CASC3"/>
</dbReference>
<feature type="region of interest" description="Disordered" evidence="18">
    <location>
        <begin position="570"/>
        <end position="607"/>
    </location>
</feature>
<dbReference type="GO" id="GO:0000184">
    <property type="term" value="P:nuclear-transcribed mRNA catabolic process, nonsense-mediated decay"/>
    <property type="evidence" value="ECO:0007669"/>
    <property type="project" value="UniProtKB-KW"/>
</dbReference>
<keyword evidence="7" id="KW-0813">Transport</keyword>
<reference evidence="20" key="2">
    <citation type="journal article" date="2023" name="Infect Dis Poverty">
        <title>Chromosome-scale genome of the human blood fluke Schistosoma mekongi and its implications for public health.</title>
        <authorList>
            <person name="Zhou M."/>
            <person name="Xu L."/>
            <person name="Xu D."/>
            <person name="Chen W."/>
            <person name="Khan J."/>
            <person name="Hu Y."/>
            <person name="Huang H."/>
            <person name="Wei H."/>
            <person name="Zhang Y."/>
            <person name="Chusongsang P."/>
            <person name="Tanasarnprasert K."/>
            <person name="Hu X."/>
            <person name="Limpanont Y."/>
            <person name="Lv Z."/>
        </authorList>
    </citation>
    <scope>NUCLEOTIDE SEQUENCE</scope>
    <source>
        <strain evidence="20">LV_2022a</strain>
    </source>
</reference>
<keyword evidence="17" id="KW-0966">Cell projection</keyword>
<keyword evidence="12" id="KW-0810">Translation regulation</keyword>
<evidence type="ECO:0000256" key="13">
    <source>
        <dbReference type="ARBA" id="ARBA00022884"/>
    </source>
</evidence>
<evidence type="ECO:0000313" key="20">
    <source>
        <dbReference type="EMBL" id="KAK4476235.1"/>
    </source>
</evidence>
<feature type="region of interest" description="Disordered" evidence="18">
    <location>
        <begin position="361"/>
        <end position="386"/>
    </location>
</feature>
<evidence type="ECO:0000256" key="6">
    <source>
        <dbReference type="ARBA" id="ARBA00019964"/>
    </source>
</evidence>
<accession>A0AAE1ZLR1</accession>
<keyword evidence="16" id="KW-0539">Nucleus</keyword>
<dbReference type="InterPro" id="IPR018545">
    <property type="entry name" value="Btz_dom"/>
</dbReference>
<dbReference type="AlphaFoldDB" id="A0AAE1ZLR1"/>
<name>A0AAE1ZLR1_SCHME</name>
<evidence type="ECO:0000256" key="16">
    <source>
        <dbReference type="ARBA" id="ARBA00023242"/>
    </source>
</evidence>
<dbReference type="SMART" id="SM01044">
    <property type="entry name" value="Btz"/>
    <property type="match status" value="1"/>
</dbReference>
<evidence type="ECO:0000259" key="19">
    <source>
        <dbReference type="SMART" id="SM01044"/>
    </source>
</evidence>
<gene>
    <name evidence="20" type="ORF">MN116_001443</name>
</gene>
<protein>
    <recommendedName>
        <fullName evidence="6">Protein CASC3</fullName>
    </recommendedName>
</protein>
<dbReference type="PANTHER" id="PTHR13434:SF0">
    <property type="entry name" value="PROTEIN CASC3"/>
    <property type="match status" value="1"/>
</dbReference>
<comment type="similarity">
    <text evidence="5">Belongs to the CASC3 family.</text>
</comment>
<dbReference type="GO" id="GO:0010494">
    <property type="term" value="C:cytoplasmic stress granule"/>
    <property type="evidence" value="ECO:0007669"/>
    <property type="project" value="UniProtKB-SubCell"/>
</dbReference>
<feature type="domain" description="Btz" evidence="19">
    <location>
        <begin position="36"/>
        <end position="136"/>
    </location>
</feature>
<keyword evidence="15" id="KW-0508">mRNA splicing</keyword>
<dbReference type="GO" id="GO:0051028">
    <property type="term" value="P:mRNA transport"/>
    <property type="evidence" value="ECO:0007669"/>
    <property type="project" value="UniProtKB-KW"/>
</dbReference>
<evidence type="ECO:0000256" key="3">
    <source>
        <dbReference type="ARBA" id="ARBA00004324"/>
    </source>
</evidence>
<keyword evidence="21" id="KW-1185">Reference proteome</keyword>
<dbReference type="GO" id="GO:0003729">
    <property type="term" value="F:mRNA binding"/>
    <property type="evidence" value="ECO:0007669"/>
    <property type="project" value="InterPro"/>
</dbReference>
<evidence type="ECO:0000256" key="1">
    <source>
        <dbReference type="ARBA" id="ARBA00004210"/>
    </source>
</evidence>
<evidence type="ECO:0000256" key="11">
    <source>
        <dbReference type="ARBA" id="ARBA00022816"/>
    </source>
</evidence>
<proteinExistence type="inferred from homology"/>
<keyword evidence="9" id="KW-0507">mRNA processing</keyword>
<dbReference type="GO" id="GO:0006397">
    <property type="term" value="P:mRNA processing"/>
    <property type="evidence" value="ECO:0007669"/>
    <property type="project" value="UniProtKB-KW"/>
</dbReference>
<dbReference type="GO" id="GO:0005681">
    <property type="term" value="C:spliceosomal complex"/>
    <property type="evidence" value="ECO:0007669"/>
    <property type="project" value="UniProtKB-KW"/>
</dbReference>
<dbReference type="GO" id="GO:0008380">
    <property type="term" value="P:RNA splicing"/>
    <property type="evidence" value="ECO:0007669"/>
    <property type="project" value="UniProtKB-KW"/>
</dbReference>
<reference evidence="20" key="1">
    <citation type="submission" date="2022-04" db="EMBL/GenBank/DDBJ databases">
        <authorList>
            <person name="Xu L."/>
            <person name="Lv Z."/>
        </authorList>
    </citation>
    <scope>NUCLEOTIDE SEQUENCE</scope>
    <source>
        <strain evidence="20">LV_2022a</strain>
    </source>
</reference>
<feature type="compositionally biased region" description="Polar residues" evidence="18">
    <location>
        <begin position="170"/>
        <end position="185"/>
    </location>
</feature>
<comment type="caution">
    <text evidence="20">The sequence shown here is derived from an EMBL/GenBank/DDBJ whole genome shotgun (WGS) entry which is preliminary data.</text>
</comment>
<keyword evidence="11" id="KW-0509">mRNA transport</keyword>
<dbReference type="GO" id="GO:0016607">
    <property type="term" value="C:nuclear speck"/>
    <property type="evidence" value="ECO:0007669"/>
    <property type="project" value="UniProtKB-SubCell"/>
</dbReference>
<evidence type="ECO:0000256" key="14">
    <source>
        <dbReference type="ARBA" id="ARBA00023161"/>
    </source>
</evidence>
<evidence type="ECO:0000256" key="18">
    <source>
        <dbReference type="SAM" id="MobiDB-lite"/>
    </source>
</evidence>
<evidence type="ECO:0000256" key="15">
    <source>
        <dbReference type="ARBA" id="ARBA00023187"/>
    </source>
</evidence>
<keyword evidence="10" id="KW-0747">Spliceosome</keyword>
<evidence type="ECO:0000256" key="10">
    <source>
        <dbReference type="ARBA" id="ARBA00022728"/>
    </source>
</evidence>
<sequence>MHSCSDFDSYCSQDENDDVRKGCESAVNSLLDGVTTLNVSGKQSNSSLSHEHNITLDADLENVDADQDKSNPAYIPRAGRYYMHDHRTVEKDAVVVKKRESNRRWQHDKFNYYDQAPRSTREIIWRYGYDIRKENSCSNSSKIGSIVVSSVPTTTDDPIEAIEAHSPVLQSSKETHSKVGNASHSNHNRRILPENSRKPVTNTSFKYNSYSRFTKSSYCSQNLPTRKSKITEGFQTVVPSKFFNDSSESGINMHHAYPTQSLNVKSVRTFNTRHPYSRFQQDSNCPHRTPNSSFRKRNNVDLPKPPVKNFQNVNRKQSVTLTSVYARNKICKPSVRNSSHVHEDVRPGERVPKRYSTVRQSVSNVESSADNELPSRRTPPLVNTKESCNPVKVESAVVAKSSTTEKVHEVVTQLPESTADHKSRDLNNNRVFSEPFDISKFGQQKMDSQSANLSMHSIPVTRFQPIVEFNTRMPAEYSPVNPQFQTIYFSGIFEHDPRYHPPNTMMSNYVLPSAQQAHIHRLYGNEIQNVNLSVPVATTLCFDPTSCAVTNDPSQAYVMNMGVNAMGPHWNGEKGPVPNRKFSKKPLEVIDPRDGTRVDKVPPFETQ</sequence>
<feature type="region of interest" description="Disordered" evidence="18">
    <location>
        <begin position="278"/>
        <end position="308"/>
    </location>
</feature>
<evidence type="ECO:0000256" key="9">
    <source>
        <dbReference type="ARBA" id="ARBA00022664"/>
    </source>
</evidence>
<dbReference type="GO" id="GO:0006417">
    <property type="term" value="P:regulation of translation"/>
    <property type="evidence" value="ECO:0007669"/>
    <property type="project" value="UniProtKB-KW"/>
</dbReference>
<feature type="region of interest" description="Disordered" evidence="18">
    <location>
        <begin position="170"/>
        <end position="200"/>
    </location>
</feature>
<organism evidence="20 21">
    <name type="scientific">Schistosoma mekongi</name>
    <name type="common">Parasitic worm</name>
    <dbReference type="NCBI Taxonomy" id="38744"/>
    <lineage>
        <taxon>Eukaryota</taxon>
        <taxon>Metazoa</taxon>
        <taxon>Spiralia</taxon>
        <taxon>Lophotrochozoa</taxon>
        <taxon>Platyhelminthes</taxon>
        <taxon>Trematoda</taxon>
        <taxon>Digenea</taxon>
        <taxon>Strigeidida</taxon>
        <taxon>Schistosomatoidea</taxon>
        <taxon>Schistosomatidae</taxon>
        <taxon>Schistosoma</taxon>
    </lineage>
</organism>
<dbReference type="EMBL" id="JALJAT010000001">
    <property type="protein sequence ID" value="KAK4476235.1"/>
    <property type="molecule type" value="Genomic_DNA"/>
</dbReference>
<dbReference type="PANTHER" id="PTHR13434">
    <property type="entry name" value="PROTEIN CASC3"/>
    <property type="match status" value="1"/>
</dbReference>
<dbReference type="GO" id="GO:0048471">
    <property type="term" value="C:perinuclear region of cytoplasm"/>
    <property type="evidence" value="ECO:0007669"/>
    <property type="project" value="UniProtKB-SubCell"/>
</dbReference>
<evidence type="ECO:0000256" key="17">
    <source>
        <dbReference type="ARBA" id="ARBA00023273"/>
    </source>
</evidence>
<evidence type="ECO:0000256" key="5">
    <source>
        <dbReference type="ARBA" id="ARBA00009548"/>
    </source>
</evidence>
<feature type="compositionally biased region" description="Polar residues" evidence="18">
    <location>
        <begin position="278"/>
        <end position="293"/>
    </location>
</feature>
<keyword evidence="14" id="KW-0866">Nonsense-mediated mRNA decay</keyword>
<evidence type="ECO:0000256" key="2">
    <source>
        <dbReference type="ARBA" id="ARBA00004279"/>
    </source>
</evidence>
<evidence type="ECO:0000313" key="21">
    <source>
        <dbReference type="Proteomes" id="UP001292079"/>
    </source>
</evidence>
<comment type="subcellular location">
    <subcellularLocation>
        <location evidence="2">Cell projection</location>
        <location evidence="2">Dendrite</location>
    </subcellularLocation>
    <subcellularLocation>
        <location evidence="1">Cytoplasm</location>
        <location evidence="1">Stress granule</location>
    </subcellularLocation>
    <subcellularLocation>
        <location evidence="4">Cytoplasm</location>
        <location evidence="4">Perinuclear region</location>
    </subcellularLocation>
    <subcellularLocation>
        <location evidence="3">Nucleus speckle</location>
    </subcellularLocation>
</comment>
<dbReference type="GO" id="GO:0030425">
    <property type="term" value="C:dendrite"/>
    <property type="evidence" value="ECO:0007669"/>
    <property type="project" value="UniProtKB-SubCell"/>
</dbReference>
<evidence type="ECO:0000256" key="7">
    <source>
        <dbReference type="ARBA" id="ARBA00022448"/>
    </source>
</evidence>
<evidence type="ECO:0000256" key="4">
    <source>
        <dbReference type="ARBA" id="ARBA00004556"/>
    </source>
</evidence>
<evidence type="ECO:0000256" key="8">
    <source>
        <dbReference type="ARBA" id="ARBA00022490"/>
    </source>
</evidence>